<keyword evidence="1" id="KW-0812">Transmembrane</keyword>
<dbReference type="Proteomes" id="UP000886748">
    <property type="component" value="Unassembled WGS sequence"/>
</dbReference>
<sequence>MKTNSAEYTERKFTIADVFANQHPVINGWIMLSAVAIVALYAITFAAV</sequence>
<feature type="transmembrane region" description="Helical" evidence="1">
    <location>
        <begin position="26"/>
        <end position="47"/>
    </location>
</feature>
<evidence type="ECO:0000256" key="1">
    <source>
        <dbReference type="SAM" id="Phobius"/>
    </source>
</evidence>
<accession>A0A9D1MYC9</accession>
<keyword evidence="1" id="KW-1133">Transmembrane helix</keyword>
<evidence type="ECO:0000313" key="3">
    <source>
        <dbReference type="Proteomes" id="UP000886748"/>
    </source>
</evidence>
<keyword evidence="1" id="KW-0472">Membrane</keyword>
<gene>
    <name evidence="2" type="ORF">IAD26_01095</name>
</gene>
<evidence type="ECO:0000313" key="2">
    <source>
        <dbReference type="EMBL" id="HIU91709.1"/>
    </source>
</evidence>
<name>A0A9D1MYC9_9CLOT</name>
<dbReference type="EMBL" id="DVOD01000009">
    <property type="protein sequence ID" value="HIU91709.1"/>
    <property type="molecule type" value="Genomic_DNA"/>
</dbReference>
<dbReference type="AlphaFoldDB" id="A0A9D1MYC9"/>
<comment type="caution">
    <text evidence="2">The sequence shown here is derived from an EMBL/GenBank/DDBJ whole genome shotgun (WGS) entry which is preliminary data.</text>
</comment>
<proteinExistence type="predicted"/>
<reference evidence="2" key="2">
    <citation type="journal article" date="2021" name="PeerJ">
        <title>Extensive microbial diversity within the chicken gut microbiome revealed by metagenomics and culture.</title>
        <authorList>
            <person name="Gilroy R."/>
            <person name="Ravi A."/>
            <person name="Getino M."/>
            <person name="Pursley I."/>
            <person name="Horton D.L."/>
            <person name="Alikhan N.F."/>
            <person name="Baker D."/>
            <person name="Gharbi K."/>
            <person name="Hall N."/>
            <person name="Watson M."/>
            <person name="Adriaenssens E.M."/>
            <person name="Foster-Nyarko E."/>
            <person name="Jarju S."/>
            <person name="Secka A."/>
            <person name="Antonio M."/>
            <person name="Oren A."/>
            <person name="Chaudhuri R.R."/>
            <person name="La Ragione R."/>
            <person name="Hildebrand F."/>
            <person name="Pallen M.J."/>
        </authorList>
    </citation>
    <scope>NUCLEOTIDE SEQUENCE</scope>
    <source>
        <strain evidence="2">CHK154-7741</strain>
    </source>
</reference>
<reference evidence="2" key="1">
    <citation type="submission" date="2020-10" db="EMBL/GenBank/DDBJ databases">
        <authorList>
            <person name="Gilroy R."/>
        </authorList>
    </citation>
    <scope>NUCLEOTIDE SEQUENCE</scope>
    <source>
        <strain evidence="2">CHK154-7741</strain>
    </source>
</reference>
<protein>
    <submittedName>
        <fullName evidence="2">Uncharacterized protein</fullName>
    </submittedName>
</protein>
<organism evidence="2 3">
    <name type="scientific">Candidatus Limenecus avicola</name>
    <dbReference type="NCBI Taxonomy" id="2840847"/>
    <lineage>
        <taxon>Bacteria</taxon>
        <taxon>Bacillati</taxon>
        <taxon>Bacillota</taxon>
        <taxon>Clostridia</taxon>
        <taxon>Eubacteriales</taxon>
        <taxon>Clostridiaceae</taxon>
        <taxon>Clostridiaceae incertae sedis</taxon>
        <taxon>Candidatus Limenecus</taxon>
    </lineage>
</organism>